<evidence type="ECO:0000256" key="5">
    <source>
        <dbReference type="ARBA" id="ARBA00022777"/>
    </source>
</evidence>
<keyword evidence="3" id="KW-0808">Transferase</keyword>
<dbReference type="Pfam" id="PF00069">
    <property type="entry name" value="Pkinase"/>
    <property type="match status" value="1"/>
</dbReference>
<dbReference type="InterPro" id="IPR050205">
    <property type="entry name" value="CDPK_Ser/Thr_kinases"/>
</dbReference>
<dbReference type="FunFam" id="3.30.200.20:FF:000733">
    <property type="entry name" value="Phosphoenolpyruvate carboxylase kinase 1"/>
    <property type="match status" value="1"/>
</dbReference>
<feature type="domain" description="Protein kinase" evidence="9">
    <location>
        <begin position="9"/>
        <end position="265"/>
    </location>
</feature>
<evidence type="ECO:0000256" key="4">
    <source>
        <dbReference type="ARBA" id="ARBA00022741"/>
    </source>
</evidence>
<comment type="caution">
    <text evidence="10">The sequence shown here is derived from an EMBL/GenBank/DDBJ whole genome shotgun (WGS) entry which is preliminary data.</text>
</comment>
<evidence type="ECO:0000256" key="6">
    <source>
        <dbReference type="ARBA" id="ARBA00022840"/>
    </source>
</evidence>
<accession>A0AAP0X4W2</accession>
<sequence length="278" mass="31621">MSDALKRDYQLCEEIGRGRFGTVFRCFKPSTGETFACKSIDKTLLTDSTDRQCLETEPKTMLLLSSHPNIVRLHDVYEDETHLHMIMDLCDSKDLYQQISRSPLAENDAGALFTPLMEAIAHCHKRGVCHRDLKPENVLFDRWNRLKLADFGSAEWFGDGERSMSGVVGTPYYVAPEVLEGREYNEKVDVWSAGVILYIMLAGFPPFYGESAVEIFEAVLRGNLRFPTKVFRSVSPMAKDLLRKMICRDVSRRFSAEQVLRHPWILSGGQTRGVTDLT</sequence>
<dbReference type="FunFam" id="1.10.510.10:FF:000600">
    <property type="entry name" value="Phosphoenolpyruvate carboxylase kinase 2"/>
    <property type="match status" value="1"/>
</dbReference>
<dbReference type="EMBL" id="JBBPBK010000001">
    <property type="protein sequence ID" value="KAK9293184.1"/>
    <property type="molecule type" value="Genomic_DNA"/>
</dbReference>
<evidence type="ECO:0000256" key="1">
    <source>
        <dbReference type="ARBA" id="ARBA00005354"/>
    </source>
</evidence>
<evidence type="ECO:0000259" key="9">
    <source>
        <dbReference type="PROSITE" id="PS50011"/>
    </source>
</evidence>
<dbReference type="InterPro" id="IPR008271">
    <property type="entry name" value="Ser/Thr_kinase_AS"/>
</dbReference>
<dbReference type="PIRSF" id="PIRSF000654">
    <property type="entry name" value="Integrin-linked_kinase"/>
    <property type="match status" value="1"/>
</dbReference>
<name>A0AAP0X4W2_LIQFO</name>
<dbReference type="PROSITE" id="PS00108">
    <property type="entry name" value="PROTEIN_KINASE_ST"/>
    <property type="match status" value="1"/>
</dbReference>
<gene>
    <name evidence="10" type="ORF">L1049_021173</name>
</gene>
<feature type="binding site" evidence="7">
    <location>
        <position position="38"/>
    </location>
    <ligand>
        <name>ATP</name>
        <dbReference type="ChEBI" id="CHEBI:30616"/>
    </ligand>
</feature>
<dbReference type="CDD" id="cd05117">
    <property type="entry name" value="STKc_CAMK"/>
    <property type="match status" value="1"/>
</dbReference>
<organism evidence="10 11">
    <name type="scientific">Liquidambar formosana</name>
    <name type="common">Formosan gum</name>
    <dbReference type="NCBI Taxonomy" id="63359"/>
    <lineage>
        <taxon>Eukaryota</taxon>
        <taxon>Viridiplantae</taxon>
        <taxon>Streptophyta</taxon>
        <taxon>Embryophyta</taxon>
        <taxon>Tracheophyta</taxon>
        <taxon>Spermatophyta</taxon>
        <taxon>Magnoliopsida</taxon>
        <taxon>eudicotyledons</taxon>
        <taxon>Gunneridae</taxon>
        <taxon>Pentapetalae</taxon>
        <taxon>Saxifragales</taxon>
        <taxon>Altingiaceae</taxon>
        <taxon>Liquidambar</taxon>
    </lineage>
</organism>
<keyword evidence="2 8" id="KW-0723">Serine/threonine-protein kinase</keyword>
<dbReference type="Proteomes" id="UP001415857">
    <property type="component" value="Unassembled WGS sequence"/>
</dbReference>
<dbReference type="InterPro" id="IPR000719">
    <property type="entry name" value="Prot_kinase_dom"/>
</dbReference>
<evidence type="ECO:0000313" key="11">
    <source>
        <dbReference type="Proteomes" id="UP001415857"/>
    </source>
</evidence>
<keyword evidence="5" id="KW-0418">Kinase</keyword>
<comment type="similarity">
    <text evidence="1">Belongs to the protein kinase superfamily. CAMK Ser/Thr protein kinase family. CaMK subfamily.</text>
</comment>
<dbReference type="PROSITE" id="PS50011">
    <property type="entry name" value="PROTEIN_KINASE_DOM"/>
    <property type="match status" value="1"/>
</dbReference>
<dbReference type="Gene3D" id="1.10.510.10">
    <property type="entry name" value="Transferase(Phosphotransferase) domain 1"/>
    <property type="match status" value="1"/>
</dbReference>
<evidence type="ECO:0000256" key="3">
    <source>
        <dbReference type="ARBA" id="ARBA00022679"/>
    </source>
</evidence>
<dbReference type="AlphaFoldDB" id="A0AAP0X4W2"/>
<protein>
    <recommendedName>
        <fullName evidence="9">Protein kinase domain-containing protein</fullName>
    </recommendedName>
</protein>
<keyword evidence="11" id="KW-1185">Reference proteome</keyword>
<dbReference type="PANTHER" id="PTHR24349">
    <property type="entry name" value="SERINE/THREONINE-PROTEIN KINASE"/>
    <property type="match status" value="1"/>
</dbReference>
<dbReference type="GO" id="GO:0004674">
    <property type="term" value="F:protein serine/threonine kinase activity"/>
    <property type="evidence" value="ECO:0007669"/>
    <property type="project" value="UniProtKB-KW"/>
</dbReference>
<dbReference type="InterPro" id="IPR017441">
    <property type="entry name" value="Protein_kinase_ATP_BS"/>
</dbReference>
<keyword evidence="6 7" id="KW-0067">ATP-binding</keyword>
<evidence type="ECO:0000313" key="10">
    <source>
        <dbReference type="EMBL" id="KAK9293184.1"/>
    </source>
</evidence>
<dbReference type="GO" id="GO:0005524">
    <property type="term" value="F:ATP binding"/>
    <property type="evidence" value="ECO:0007669"/>
    <property type="project" value="UniProtKB-UniRule"/>
</dbReference>
<dbReference type="SUPFAM" id="SSF56112">
    <property type="entry name" value="Protein kinase-like (PK-like)"/>
    <property type="match status" value="1"/>
</dbReference>
<dbReference type="PROSITE" id="PS00107">
    <property type="entry name" value="PROTEIN_KINASE_ATP"/>
    <property type="match status" value="1"/>
</dbReference>
<dbReference type="InterPro" id="IPR011009">
    <property type="entry name" value="Kinase-like_dom_sf"/>
</dbReference>
<reference evidence="10 11" key="1">
    <citation type="journal article" date="2024" name="Plant J.">
        <title>Genome sequences and population genomics reveal climatic adaptation and genomic divergence between two closely related sweetgum species.</title>
        <authorList>
            <person name="Xu W.Q."/>
            <person name="Ren C.Q."/>
            <person name="Zhang X.Y."/>
            <person name="Comes H.P."/>
            <person name="Liu X.H."/>
            <person name="Li Y.G."/>
            <person name="Kettle C.J."/>
            <person name="Jalonen R."/>
            <person name="Gaisberger H."/>
            <person name="Ma Y.Z."/>
            <person name="Qiu Y.X."/>
        </authorList>
    </citation>
    <scope>NUCLEOTIDE SEQUENCE [LARGE SCALE GENOMIC DNA]</scope>
    <source>
        <strain evidence="10">Hangzhou</strain>
    </source>
</reference>
<keyword evidence="4 7" id="KW-0547">Nucleotide-binding</keyword>
<evidence type="ECO:0000256" key="8">
    <source>
        <dbReference type="RuleBase" id="RU000304"/>
    </source>
</evidence>
<evidence type="ECO:0000256" key="2">
    <source>
        <dbReference type="ARBA" id="ARBA00022527"/>
    </source>
</evidence>
<evidence type="ECO:0000256" key="7">
    <source>
        <dbReference type="PROSITE-ProRule" id="PRU10141"/>
    </source>
</evidence>
<proteinExistence type="inferred from homology"/>
<dbReference type="SMART" id="SM00220">
    <property type="entry name" value="S_TKc"/>
    <property type="match status" value="1"/>
</dbReference>